<organism evidence="2 3">
    <name type="scientific">Dreissena polymorpha</name>
    <name type="common">Zebra mussel</name>
    <name type="synonym">Mytilus polymorpha</name>
    <dbReference type="NCBI Taxonomy" id="45954"/>
    <lineage>
        <taxon>Eukaryota</taxon>
        <taxon>Metazoa</taxon>
        <taxon>Spiralia</taxon>
        <taxon>Lophotrochozoa</taxon>
        <taxon>Mollusca</taxon>
        <taxon>Bivalvia</taxon>
        <taxon>Autobranchia</taxon>
        <taxon>Heteroconchia</taxon>
        <taxon>Euheterodonta</taxon>
        <taxon>Imparidentia</taxon>
        <taxon>Neoheterodontei</taxon>
        <taxon>Myida</taxon>
        <taxon>Dreissenoidea</taxon>
        <taxon>Dreissenidae</taxon>
        <taxon>Dreissena</taxon>
    </lineage>
</organism>
<dbReference type="Proteomes" id="UP000828390">
    <property type="component" value="Unassembled WGS sequence"/>
</dbReference>
<reference evidence="2" key="1">
    <citation type="journal article" date="2019" name="bioRxiv">
        <title>The Genome of the Zebra Mussel, Dreissena polymorpha: A Resource for Invasive Species Research.</title>
        <authorList>
            <person name="McCartney M.A."/>
            <person name="Auch B."/>
            <person name="Kono T."/>
            <person name="Mallez S."/>
            <person name="Zhang Y."/>
            <person name="Obille A."/>
            <person name="Becker A."/>
            <person name="Abrahante J.E."/>
            <person name="Garbe J."/>
            <person name="Badalamenti J.P."/>
            <person name="Herman A."/>
            <person name="Mangelson H."/>
            <person name="Liachko I."/>
            <person name="Sullivan S."/>
            <person name="Sone E.D."/>
            <person name="Koren S."/>
            <person name="Silverstein K.A.T."/>
            <person name="Beckman K.B."/>
            <person name="Gohl D.M."/>
        </authorList>
    </citation>
    <scope>NUCLEOTIDE SEQUENCE</scope>
    <source>
        <strain evidence="2">Duluth1</strain>
        <tissue evidence="2">Whole animal</tissue>
    </source>
</reference>
<dbReference type="EMBL" id="JAIWYP010000008">
    <property type="protein sequence ID" value="KAH3784986.1"/>
    <property type="molecule type" value="Genomic_DNA"/>
</dbReference>
<name>A0A9D4IR05_DREPO</name>
<sequence>MSDEFNKANLINWDELNDENEQQATETMKLTLSQFQEQYGVDPSIKFTMEIELTTENETSPSTNFGSDVPSSSNTIPPTLNHIPDMPDNIEFLDVNLTDVISLSKMKIKYFSEDLV</sequence>
<gene>
    <name evidence="2" type="ORF">DPMN_163064</name>
</gene>
<evidence type="ECO:0000313" key="3">
    <source>
        <dbReference type="Proteomes" id="UP000828390"/>
    </source>
</evidence>
<evidence type="ECO:0000256" key="1">
    <source>
        <dbReference type="SAM" id="MobiDB-lite"/>
    </source>
</evidence>
<proteinExistence type="predicted"/>
<reference evidence="2" key="2">
    <citation type="submission" date="2020-11" db="EMBL/GenBank/DDBJ databases">
        <authorList>
            <person name="McCartney M.A."/>
            <person name="Auch B."/>
            <person name="Kono T."/>
            <person name="Mallez S."/>
            <person name="Becker A."/>
            <person name="Gohl D.M."/>
            <person name="Silverstein K.A.T."/>
            <person name="Koren S."/>
            <person name="Bechman K.B."/>
            <person name="Herman A."/>
            <person name="Abrahante J.E."/>
            <person name="Garbe J."/>
        </authorList>
    </citation>
    <scope>NUCLEOTIDE SEQUENCE</scope>
    <source>
        <strain evidence="2">Duluth1</strain>
        <tissue evidence="2">Whole animal</tissue>
    </source>
</reference>
<protein>
    <submittedName>
        <fullName evidence="2">Uncharacterized protein</fullName>
    </submittedName>
</protein>
<evidence type="ECO:0000313" key="2">
    <source>
        <dbReference type="EMBL" id="KAH3784986.1"/>
    </source>
</evidence>
<feature type="compositionally biased region" description="Polar residues" evidence="1">
    <location>
        <begin position="57"/>
        <end position="78"/>
    </location>
</feature>
<comment type="caution">
    <text evidence="2">The sequence shown here is derived from an EMBL/GenBank/DDBJ whole genome shotgun (WGS) entry which is preliminary data.</text>
</comment>
<keyword evidence="3" id="KW-1185">Reference proteome</keyword>
<accession>A0A9D4IR05</accession>
<dbReference type="AlphaFoldDB" id="A0A9D4IR05"/>
<feature type="region of interest" description="Disordered" evidence="1">
    <location>
        <begin position="57"/>
        <end position="79"/>
    </location>
</feature>